<dbReference type="PRINTS" id="PR00300">
    <property type="entry name" value="CLPPROTEASEA"/>
</dbReference>
<dbReference type="InterPro" id="IPR003593">
    <property type="entry name" value="AAA+_ATPase"/>
</dbReference>
<protein>
    <recommendedName>
        <fullName evidence="3">AAA+ ATPase domain-containing protein</fullName>
    </recommendedName>
</protein>
<organism evidence="4 5">
    <name type="scientific">Rehmannia glutinosa</name>
    <name type="common">Chinese foxglove</name>
    <dbReference type="NCBI Taxonomy" id="99300"/>
    <lineage>
        <taxon>Eukaryota</taxon>
        <taxon>Viridiplantae</taxon>
        <taxon>Streptophyta</taxon>
        <taxon>Embryophyta</taxon>
        <taxon>Tracheophyta</taxon>
        <taxon>Spermatophyta</taxon>
        <taxon>Magnoliopsida</taxon>
        <taxon>eudicotyledons</taxon>
        <taxon>Gunneridae</taxon>
        <taxon>Pentapetalae</taxon>
        <taxon>asterids</taxon>
        <taxon>lamiids</taxon>
        <taxon>Lamiales</taxon>
        <taxon>Orobanchaceae</taxon>
        <taxon>Rehmannieae</taxon>
        <taxon>Rehmannia</taxon>
    </lineage>
</organism>
<dbReference type="Proteomes" id="UP001318860">
    <property type="component" value="Unassembled WGS sequence"/>
</dbReference>
<gene>
    <name evidence="4" type="ORF">DH2020_011389</name>
</gene>
<dbReference type="InterPro" id="IPR003959">
    <property type="entry name" value="ATPase_AAA_core"/>
</dbReference>
<keyword evidence="5" id="KW-1185">Reference proteome</keyword>
<dbReference type="PANTHER" id="PTHR11638">
    <property type="entry name" value="ATP-DEPENDENT CLP PROTEASE"/>
    <property type="match status" value="1"/>
</dbReference>
<name>A0ABR0XDX6_REHGL</name>
<proteinExistence type="predicted"/>
<evidence type="ECO:0000259" key="3">
    <source>
        <dbReference type="SMART" id="SM00382"/>
    </source>
</evidence>
<dbReference type="Gene3D" id="3.40.50.300">
    <property type="entry name" value="P-loop containing nucleotide triphosphate hydrolases"/>
    <property type="match status" value="2"/>
</dbReference>
<dbReference type="InterPro" id="IPR001270">
    <property type="entry name" value="ClpA/B"/>
</dbReference>
<evidence type="ECO:0000313" key="5">
    <source>
        <dbReference type="Proteomes" id="UP001318860"/>
    </source>
</evidence>
<dbReference type="InterPro" id="IPR050130">
    <property type="entry name" value="ClpA_ClpB"/>
</dbReference>
<dbReference type="Pfam" id="PF07724">
    <property type="entry name" value="AAA_2"/>
    <property type="match status" value="2"/>
</dbReference>
<evidence type="ECO:0000313" key="4">
    <source>
        <dbReference type="EMBL" id="KAK6157141.1"/>
    </source>
</evidence>
<sequence>MEQEHVMVLKEEKLKLEEKYCVRISEQAFDLAIVQCQAVEVLRGACELVLENFRNCAHESEFNEKSYVLRRSLVEIIQLYRDIHPDSQSWMNRIRTERDYASIHMKDFIQEFNHVSLSSEFVKQLSFFKDYASKIADLDCPLPNENSWELASVDSDDVDVTKDVARFLNDLRGELVVRFGSLLTVEACHVAEVVSRLTDVPVTEILPSSREMARYRTKQRLVDQDRVIDEIFDSVRDEMMCRPKGSFLLLGAPGVGKREIAKAIAEHLYCDASRLVEIDMSEYEVPRLEGSASPDYLSLRRRVQDLWDRLSEAVRKRPYSVILLDKIDKAAPFVRTGVLPRVLCNVASRDVNGNRVDFSKSIIFMTSSVGVDHETRNRDLKDDVRKFFGAHLLDYLDNVFVVEKYRDQRAVARLLLREIAGRRFIVHASDAALDVLLEKASKDSVVGAGMAIKKSLLDHIVPHLSTAEGYDSVVVVCVDTLVGTYELDFRFHTQEQYLEDWYFKQKGGTFRKSIADLRIKVESAYRFFELRKECLLLLDCIGQDLSQLGRLLLAICDSIAGETNTIRNIWRRLQTDTTAFAKVIASIINAVVKIIDSPLHLPELPAKHYLFLGLDDDAKRGLVNVLTDSLTTSSGKSLFKHVKLEENNSNGELQKHLLIEQVKQNPCTVLMFDGVEFADDVLYSCLLEIFDKGTLDDDDDEGLVVDFQRTIVILTSDSANRRKIAECLKYPKMHVLLNVTMNQNAKRFRTELLRRVDEITVFDPLMPENGHVKRIHKSTQGLKSMSRLLFEFEA</sequence>
<feature type="domain" description="AAA+ ATPase" evidence="3">
    <location>
        <begin position="243"/>
        <end position="406"/>
    </location>
</feature>
<dbReference type="SUPFAM" id="SSF52540">
    <property type="entry name" value="P-loop containing nucleoside triphosphate hydrolases"/>
    <property type="match status" value="2"/>
</dbReference>
<dbReference type="PANTHER" id="PTHR11638:SF18">
    <property type="entry name" value="HEAT SHOCK PROTEIN 104"/>
    <property type="match status" value="1"/>
</dbReference>
<accession>A0ABR0XDX6</accession>
<reference evidence="4 5" key="1">
    <citation type="journal article" date="2021" name="Comput. Struct. Biotechnol. J.">
        <title>De novo genome assembly of the potent medicinal plant Rehmannia glutinosa using nanopore technology.</title>
        <authorList>
            <person name="Ma L."/>
            <person name="Dong C."/>
            <person name="Song C."/>
            <person name="Wang X."/>
            <person name="Zheng X."/>
            <person name="Niu Y."/>
            <person name="Chen S."/>
            <person name="Feng W."/>
        </authorList>
    </citation>
    <scope>NUCLEOTIDE SEQUENCE [LARGE SCALE GENOMIC DNA]</scope>
    <source>
        <strain evidence="4">DH-2019</strain>
    </source>
</reference>
<comment type="caution">
    <text evidence="4">The sequence shown here is derived from an EMBL/GenBank/DDBJ whole genome shotgun (WGS) entry which is preliminary data.</text>
</comment>
<keyword evidence="1" id="KW-0547">Nucleotide-binding</keyword>
<dbReference type="SMART" id="SM00382">
    <property type="entry name" value="AAA"/>
    <property type="match status" value="1"/>
</dbReference>
<keyword evidence="2" id="KW-0067">ATP-binding</keyword>
<evidence type="ECO:0000256" key="2">
    <source>
        <dbReference type="ARBA" id="ARBA00022840"/>
    </source>
</evidence>
<dbReference type="EMBL" id="JABTTQ020000005">
    <property type="protein sequence ID" value="KAK6157141.1"/>
    <property type="molecule type" value="Genomic_DNA"/>
</dbReference>
<dbReference type="InterPro" id="IPR027417">
    <property type="entry name" value="P-loop_NTPase"/>
</dbReference>
<evidence type="ECO:0000256" key="1">
    <source>
        <dbReference type="ARBA" id="ARBA00022741"/>
    </source>
</evidence>